<dbReference type="EMBL" id="BGZK01000580">
    <property type="protein sequence ID" value="GBP51378.1"/>
    <property type="molecule type" value="Genomic_DNA"/>
</dbReference>
<dbReference type="Proteomes" id="UP000299102">
    <property type="component" value="Unassembled WGS sequence"/>
</dbReference>
<proteinExistence type="predicted"/>
<evidence type="ECO:0000313" key="2">
    <source>
        <dbReference type="Proteomes" id="UP000299102"/>
    </source>
</evidence>
<comment type="caution">
    <text evidence="1">The sequence shown here is derived from an EMBL/GenBank/DDBJ whole genome shotgun (WGS) entry which is preliminary data.</text>
</comment>
<dbReference type="AlphaFoldDB" id="A0A4C1WIY7"/>
<protein>
    <submittedName>
        <fullName evidence="1">Uncharacterized protein</fullName>
    </submittedName>
</protein>
<evidence type="ECO:0000313" key="1">
    <source>
        <dbReference type="EMBL" id="GBP51378.1"/>
    </source>
</evidence>
<gene>
    <name evidence="1" type="ORF">EVAR_38772_1</name>
</gene>
<accession>A0A4C1WIY7</accession>
<sequence length="109" mass="12370">MRIVYVQTDIFNVEISGTAVAARFGGAQKIIVFIRYIARYDCDKSMNSVSQFPNCRSRWFGGTISPPAPSARGHPHPRAKWIAYRFQNVHSQIQPPLVHSDFGVRQPRP</sequence>
<organism evidence="1 2">
    <name type="scientific">Eumeta variegata</name>
    <name type="common">Bagworm moth</name>
    <name type="synonym">Eumeta japonica</name>
    <dbReference type="NCBI Taxonomy" id="151549"/>
    <lineage>
        <taxon>Eukaryota</taxon>
        <taxon>Metazoa</taxon>
        <taxon>Ecdysozoa</taxon>
        <taxon>Arthropoda</taxon>
        <taxon>Hexapoda</taxon>
        <taxon>Insecta</taxon>
        <taxon>Pterygota</taxon>
        <taxon>Neoptera</taxon>
        <taxon>Endopterygota</taxon>
        <taxon>Lepidoptera</taxon>
        <taxon>Glossata</taxon>
        <taxon>Ditrysia</taxon>
        <taxon>Tineoidea</taxon>
        <taxon>Psychidae</taxon>
        <taxon>Oiketicinae</taxon>
        <taxon>Eumeta</taxon>
    </lineage>
</organism>
<name>A0A4C1WIY7_EUMVA</name>
<keyword evidence="2" id="KW-1185">Reference proteome</keyword>
<reference evidence="1 2" key="1">
    <citation type="journal article" date="2019" name="Commun. Biol.">
        <title>The bagworm genome reveals a unique fibroin gene that provides high tensile strength.</title>
        <authorList>
            <person name="Kono N."/>
            <person name="Nakamura H."/>
            <person name="Ohtoshi R."/>
            <person name="Tomita M."/>
            <person name="Numata K."/>
            <person name="Arakawa K."/>
        </authorList>
    </citation>
    <scope>NUCLEOTIDE SEQUENCE [LARGE SCALE GENOMIC DNA]</scope>
</reference>